<dbReference type="EMBL" id="FTPD01000056">
    <property type="protein sequence ID" value="SIT58747.1"/>
    <property type="molecule type" value="Genomic_DNA"/>
</dbReference>
<evidence type="ECO:0000313" key="2">
    <source>
        <dbReference type="Proteomes" id="UP000188388"/>
    </source>
</evidence>
<accession>A0A1R3VFY5</accession>
<sequence length="77" mass="8699">MTEFVGQIPYKPFFTGRKTLLIDKTPIALIQRKCFFGGNRARYVTVPGESLEFRKLGGDNHGRDICVHNLSNIMRGA</sequence>
<keyword evidence="2" id="KW-1185">Reference proteome</keyword>
<protein>
    <submittedName>
        <fullName evidence="1">Uncharacterized protein</fullName>
    </submittedName>
</protein>
<dbReference type="AlphaFoldDB" id="A0A1R3VFY5"/>
<name>A0A1R3VFY5_9HYPH</name>
<proteinExistence type="predicted"/>
<organism evidence="1 2">
    <name type="scientific">Mesorhizobium prunaredense</name>
    <dbReference type="NCBI Taxonomy" id="1631249"/>
    <lineage>
        <taxon>Bacteria</taxon>
        <taxon>Pseudomonadati</taxon>
        <taxon>Pseudomonadota</taxon>
        <taxon>Alphaproteobacteria</taxon>
        <taxon>Hyphomicrobiales</taxon>
        <taxon>Phyllobacteriaceae</taxon>
        <taxon>Mesorhizobium</taxon>
    </lineage>
</organism>
<evidence type="ECO:0000313" key="1">
    <source>
        <dbReference type="EMBL" id="SIT58747.1"/>
    </source>
</evidence>
<reference evidence="2" key="1">
    <citation type="submission" date="2017-01" db="EMBL/GenBank/DDBJ databases">
        <authorList>
            <person name="Brunel B."/>
        </authorList>
    </citation>
    <scope>NUCLEOTIDE SEQUENCE [LARGE SCALE GENOMIC DNA]</scope>
</reference>
<dbReference type="Proteomes" id="UP000188388">
    <property type="component" value="Unassembled WGS sequence"/>
</dbReference>
<gene>
    <name evidence="1" type="ORF">BQ8794_60056</name>
</gene>